<evidence type="ECO:0000259" key="8">
    <source>
        <dbReference type="PROSITE" id="PS50156"/>
    </source>
</evidence>
<dbReference type="PANTHER" id="PTHR33406:SF6">
    <property type="entry name" value="MEMBRANE PROTEIN YDGH-RELATED"/>
    <property type="match status" value="1"/>
</dbReference>
<dbReference type="PANTHER" id="PTHR33406">
    <property type="entry name" value="MEMBRANE PROTEIN MJ1562-RELATED"/>
    <property type="match status" value="1"/>
</dbReference>
<dbReference type="InterPro" id="IPR004869">
    <property type="entry name" value="MMPL_dom"/>
</dbReference>
<proteinExistence type="inferred from homology"/>
<dbReference type="SUPFAM" id="SSF82866">
    <property type="entry name" value="Multidrug efflux transporter AcrB transmembrane domain"/>
    <property type="match status" value="2"/>
</dbReference>
<feature type="transmembrane region" description="Helical" evidence="7">
    <location>
        <begin position="328"/>
        <end position="349"/>
    </location>
</feature>
<feature type="transmembrane region" description="Helical" evidence="7">
    <location>
        <begin position="214"/>
        <end position="242"/>
    </location>
</feature>
<keyword evidence="4 7" id="KW-0812">Transmembrane</keyword>
<feature type="transmembrane region" description="Helical" evidence="7">
    <location>
        <begin position="599"/>
        <end position="616"/>
    </location>
</feature>
<dbReference type="STRING" id="398843.A3K89_20670"/>
<comment type="subcellular location">
    <subcellularLocation>
        <location evidence="1">Cell membrane</location>
        <topology evidence="1">Multi-pass membrane protein</topology>
    </subcellularLocation>
</comment>
<feature type="transmembrane region" description="Helical" evidence="7">
    <location>
        <begin position="55"/>
        <end position="77"/>
    </location>
</feature>
<feature type="transmembrane region" description="Helical" evidence="7">
    <location>
        <begin position="697"/>
        <end position="723"/>
    </location>
</feature>
<evidence type="ECO:0000256" key="6">
    <source>
        <dbReference type="ARBA" id="ARBA00023136"/>
    </source>
</evidence>
<organism evidence="9 10">
    <name type="scientific">Rhodococcoides kyotonense</name>
    <dbReference type="NCBI Taxonomy" id="398843"/>
    <lineage>
        <taxon>Bacteria</taxon>
        <taxon>Bacillati</taxon>
        <taxon>Actinomycetota</taxon>
        <taxon>Actinomycetes</taxon>
        <taxon>Mycobacteriales</taxon>
        <taxon>Nocardiaceae</taxon>
        <taxon>Rhodococcoides</taxon>
    </lineage>
</organism>
<dbReference type="Gene3D" id="1.20.1640.10">
    <property type="entry name" value="Multidrug efflux transporter AcrB transmembrane domain"/>
    <property type="match status" value="2"/>
</dbReference>
<feature type="transmembrane region" description="Helical" evidence="7">
    <location>
        <begin position="285"/>
        <end position="307"/>
    </location>
</feature>
<feature type="transmembrane region" description="Helical" evidence="7">
    <location>
        <begin position="361"/>
        <end position="383"/>
    </location>
</feature>
<comment type="similarity">
    <text evidence="2">Belongs to the resistance-nodulation-cell division (RND) (TC 2.A.6) family. MmpL subfamily.</text>
</comment>
<dbReference type="EMBL" id="FZOW01000002">
    <property type="protein sequence ID" value="SNS45693.1"/>
    <property type="molecule type" value="Genomic_DNA"/>
</dbReference>
<keyword evidence="3" id="KW-1003">Cell membrane</keyword>
<evidence type="ECO:0000256" key="3">
    <source>
        <dbReference type="ARBA" id="ARBA00022475"/>
    </source>
</evidence>
<dbReference type="GO" id="GO:0005886">
    <property type="term" value="C:plasma membrane"/>
    <property type="evidence" value="ECO:0007669"/>
    <property type="project" value="UniProtKB-SubCell"/>
</dbReference>
<dbReference type="Pfam" id="PF03176">
    <property type="entry name" value="MMPL"/>
    <property type="match status" value="2"/>
</dbReference>
<feature type="transmembrane region" description="Helical" evidence="7">
    <location>
        <begin position="421"/>
        <end position="439"/>
    </location>
</feature>
<evidence type="ECO:0000256" key="2">
    <source>
        <dbReference type="ARBA" id="ARBA00010157"/>
    </source>
</evidence>
<dbReference type="InterPro" id="IPR000731">
    <property type="entry name" value="SSD"/>
</dbReference>
<protein>
    <submittedName>
        <fullName evidence="9">Putative drug exporter of the RND superfamily</fullName>
    </submittedName>
</protein>
<evidence type="ECO:0000256" key="7">
    <source>
        <dbReference type="SAM" id="Phobius"/>
    </source>
</evidence>
<gene>
    <name evidence="9" type="ORF">SAMN05421642_102461</name>
</gene>
<dbReference type="InterPro" id="IPR050545">
    <property type="entry name" value="Mycobact_MmpL"/>
</dbReference>
<accession>A0A239ENT0</accession>
<evidence type="ECO:0000313" key="9">
    <source>
        <dbReference type="EMBL" id="SNS45693.1"/>
    </source>
</evidence>
<keyword evidence="5 7" id="KW-1133">Transmembrane helix</keyword>
<feature type="transmembrane region" description="Helical" evidence="7">
    <location>
        <begin position="249"/>
        <end position="273"/>
    </location>
</feature>
<keyword evidence="6 7" id="KW-0472">Membrane</keyword>
<dbReference type="PROSITE" id="PS50156">
    <property type="entry name" value="SSD"/>
    <property type="match status" value="1"/>
</dbReference>
<keyword evidence="10" id="KW-1185">Reference proteome</keyword>
<evidence type="ECO:0000256" key="4">
    <source>
        <dbReference type="ARBA" id="ARBA00022692"/>
    </source>
</evidence>
<dbReference type="AlphaFoldDB" id="A0A239ENT0"/>
<evidence type="ECO:0000256" key="1">
    <source>
        <dbReference type="ARBA" id="ARBA00004651"/>
    </source>
</evidence>
<feature type="transmembrane region" description="Helical" evidence="7">
    <location>
        <begin position="656"/>
        <end position="676"/>
    </location>
</feature>
<sequence>MLDHTLRSPMLPGLMLHRSHHPQHVTVVYLASDFFVCTAFEENQMGRTTRMPSRWPIFTVVAIAIATLLLGGFGGSYQGKLGEVQKNDNASYLPGSAESTVVAHESADFLPVQSIPGFVLFDRGTGLTDDDKSAIEDARRQISGIDGVDGQGMTPPQFSADGQTAALYVPLVAKADGVDVAGDVLAATEENVVETAHAAVPDGVDVLPAGPGGLLVAFIDAFAGLDGALLGAALLVVILILLVVYRSPVLWVFPILSAVLAVGLASLIIYYLAKHDVLTLTGQSQGILFVLVIGAGTDYALLLISRYREELHVYPSRFDAMIKAWKESAPAILASAGTVIVGLLCLMFSELNSNKSLGPVAAIGIACTVLVMMTFLPVALSLCGRWVFWPRRPEVDHAADLATHGLWGRIADAVGSRYRPAWIGATVLLLLCLVGITSLDTDGLTTTESFTNEPDAVVGQQLYTAKFDPGTGAPAVIVTAQDSADEVIRVAGQTEGVAQAPGSVCVQVDFAKLADLIATVGPSALAGQTGCPPPTLQVQPVDGRILINATLADAPDSPAALDTVERLRAALHPIDDTLVGGNSAATLDVQAASVHDRNLIIPIVLVVIFVVLSILLRALLIPLILIATVVLSFAATLGVSGWMFTHVFHFAGADQSFPLFAFVFLVALGIDYNIFLMTRVREETLVHGTRPGILRGLAVTGGVITSAGVVLAATFAVLGVLPLVFLAEIGFAVAFGVLLDTIVVRSILVPALSYDIGRAIWWPSALARSAPK</sequence>
<evidence type="ECO:0000313" key="10">
    <source>
        <dbReference type="Proteomes" id="UP000198327"/>
    </source>
</evidence>
<reference evidence="10" key="1">
    <citation type="submission" date="2017-06" db="EMBL/GenBank/DDBJ databases">
        <authorList>
            <person name="Varghese N."/>
            <person name="Submissions S."/>
        </authorList>
    </citation>
    <scope>NUCLEOTIDE SEQUENCE [LARGE SCALE GENOMIC DNA]</scope>
    <source>
        <strain evidence="10">JCM 23211</strain>
    </source>
</reference>
<name>A0A239ENT0_9NOCA</name>
<dbReference type="Proteomes" id="UP000198327">
    <property type="component" value="Unassembled WGS sequence"/>
</dbReference>
<feature type="transmembrane region" description="Helical" evidence="7">
    <location>
        <begin position="729"/>
        <end position="748"/>
    </location>
</feature>
<evidence type="ECO:0000256" key="5">
    <source>
        <dbReference type="ARBA" id="ARBA00022989"/>
    </source>
</evidence>
<feature type="domain" description="SSD" evidence="8">
    <location>
        <begin position="255"/>
        <end position="382"/>
    </location>
</feature>
<feature type="transmembrane region" description="Helical" evidence="7">
    <location>
        <begin position="623"/>
        <end position="644"/>
    </location>
</feature>